<comment type="caution">
    <text evidence="1">The sequence shown here is derived from an EMBL/GenBank/DDBJ whole genome shotgun (WGS) entry which is preliminary data.</text>
</comment>
<sequence>MLATDQMIGQTFHDTLNYVVRSQDVRNGIDKAIHPYYKTFLIDNEKIIK</sequence>
<protein>
    <submittedName>
        <fullName evidence="1">Uncharacterized protein</fullName>
    </submittedName>
</protein>
<reference evidence="1 2" key="1">
    <citation type="submission" date="2023-03" db="EMBL/GenBank/DDBJ databases">
        <title>Draft genome sequence of the bacteria which degrade cell wall of Tricholomamatutake.</title>
        <authorList>
            <person name="Konishi Y."/>
            <person name="Fukuta Y."/>
            <person name="Shirasaka N."/>
        </authorList>
    </citation>
    <scope>NUCLEOTIDE SEQUENCE [LARGE SCALE GENOMIC DNA]</scope>
    <source>
        <strain evidence="2">mu1</strain>
    </source>
</reference>
<dbReference type="EMBL" id="BSSQ01000003">
    <property type="protein sequence ID" value="GLX66592.1"/>
    <property type="molecule type" value="Genomic_DNA"/>
</dbReference>
<keyword evidence="2" id="KW-1185">Reference proteome</keyword>
<name>A0ABQ6GBZ7_9BACL</name>
<accession>A0ABQ6GBZ7</accession>
<gene>
    <name evidence="1" type="ORF">MU1_09360</name>
</gene>
<proteinExistence type="predicted"/>
<evidence type="ECO:0000313" key="2">
    <source>
        <dbReference type="Proteomes" id="UP001157114"/>
    </source>
</evidence>
<dbReference type="Proteomes" id="UP001157114">
    <property type="component" value="Unassembled WGS sequence"/>
</dbReference>
<organism evidence="1 2">
    <name type="scientific">Paenibacillus glycanilyticus</name>
    <dbReference type="NCBI Taxonomy" id="126569"/>
    <lineage>
        <taxon>Bacteria</taxon>
        <taxon>Bacillati</taxon>
        <taxon>Bacillota</taxon>
        <taxon>Bacilli</taxon>
        <taxon>Bacillales</taxon>
        <taxon>Paenibacillaceae</taxon>
        <taxon>Paenibacillus</taxon>
    </lineage>
</organism>
<evidence type="ECO:0000313" key="1">
    <source>
        <dbReference type="EMBL" id="GLX66592.1"/>
    </source>
</evidence>